<evidence type="ECO:0000256" key="1">
    <source>
        <dbReference type="SAM" id="SignalP"/>
    </source>
</evidence>
<feature type="chain" id="PRO_5041667202" evidence="1">
    <location>
        <begin position="23"/>
        <end position="66"/>
    </location>
</feature>
<dbReference type="RefSeq" id="WP_118416424.1">
    <property type="nucleotide sequence ID" value="NZ_QROP01000019.1"/>
</dbReference>
<reference evidence="2 3" key="1">
    <citation type="submission" date="2018-08" db="EMBL/GenBank/DDBJ databases">
        <title>A genome reference for cultivated species of the human gut microbiota.</title>
        <authorList>
            <person name="Zou Y."/>
            <person name="Xue W."/>
            <person name="Luo G."/>
        </authorList>
    </citation>
    <scope>NUCLEOTIDE SEQUENCE [LARGE SCALE GENOMIC DNA]</scope>
    <source>
        <strain evidence="2 3">AF38-11</strain>
    </source>
</reference>
<protein>
    <submittedName>
        <fullName evidence="2">Uncharacterized protein</fullName>
    </submittedName>
</protein>
<evidence type="ECO:0000313" key="2">
    <source>
        <dbReference type="EMBL" id="RHL37648.1"/>
    </source>
</evidence>
<feature type="signal peptide" evidence="1">
    <location>
        <begin position="1"/>
        <end position="22"/>
    </location>
</feature>
<dbReference type="AlphaFoldDB" id="A0AA93BMZ4"/>
<name>A0AA93BMZ4_9BACT</name>
<keyword evidence="1" id="KW-0732">Signal</keyword>
<evidence type="ECO:0000313" key="3">
    <source>
        <dbReference type="Proteomes" id="UP000283672"/>
    </source>
</evidence>
<proteinExistence type="predicted"/>
<dbReference type="PROSITE" id="PS51257">
    <property type="entry name" value="PROKAR_LIPOPROTEIN"/>
    <property type="match status" value="1"/>
</dbReference>
<dbReference type="Proteomes" id="UP000283672">
    <property type="component" value="Unassembled WGS sequence"/>
</dbReference>
<organism evidence="2 3">
    <name type="scientific">Segatella copri</name>
    <dbReference type="NCBI Taxonomy" id="165179"/>
    <lineage>
        <taxon>Bacteria</taxon>
        <taxon>Pseudomonadati</taxon>
        <taxon>Bacteroidota</taxon>
        <taxon>Bacteroidia</taxon>
        <taxon>Bacteroidales</taxon>
        <taxon>Prevotellaceae</taxon>
        <taxon>Segatella</taxon>
    </lineage>
</organism>
<gene>
    <name evidence="2" type="ORF">DW026_08690</name>
</gene>
<accession>A0AA93BMZ4</accession>
<dbReference type="EMBL" id="QROP01000019">
    <property type="protein sequence ID" value="RHL37648.1"/>
    <property type="molecule type" value="Genomic_DNA"/>
</dbReference>
<sequence length="66" mass="7357">MKKKFLYSIFILSLLSSCSLTGNGKQGDINGVTPVQENLKLQGWEFNDSERGLFEESMGVKPIYGL</sequence>
<comment type="caution">
    <text evidence="2">The sequence shown here is derived from an EMBL/GenBank/DDBJ whole genome shotgun (WGS) entry which is preliminary data.</text>
</comment>